<feature type="compositionally biased region" description="Basic and acidic residues" evidence="1">
    <location>
        <begin position="194"/>
        <end position="203"/>
    </location>
</feature>
<evidence type="ECO:0000256" key="1">
    <source>
        <dbReference type="SAM" id="MobiDB-lite"/>
    </source>
</evidence>
<accession>A0A2H1HVF1</accession>
<evidence type="ECO:0000313" key="2">
    <source>
        <dbReference type="EMBL" id="SMX66887.1"/>
    </source>
</evidence>
<dbReference type="Proteomes" id="UP000234382">
    <property type="component" value="Unassembled WGS sequence"/>
</dbReference>
<reference evidence="3" key="1">
    <citation type="submission" date="2017-03" db="EMBL/GenBank/DDBJ databases">
        <authorList>
            <person name="Monnet C."/>
        </authorList>
    </citation>
    <scope>NUCLEOTIDE SEQUENCE [LARGE SCALE GENOMIC DNA]</scope>
    <source>
        <strain evidence="3">ATCC 49514</strain>
    </source>
</reference>
<gene>
    <name evidence="2" type="ORF">BI49514_00344</name>
</gene>
<protein>
    <submittedName>
        <fullName evidence="2">Uncharacterized protein</fullName>
    </submittedName>
</protein>
<dbReference type="AlphaFoldDB" id="A0A2H1HVF1"/>
<organism evidence="2 3">
    <name type="scientific">Brevibacterium iodinum ATCC 49514</name>
    <dbReference type="NCBI Taxonomy" id="1255616"/>
    <lineage>
        <taxon>Bacteria</taxon>
        <taxon>Bacillati</taxon>
        <taxon>Actinomycetota</taxon>
        <taxon>Actinomycetes</taxon>
        <taxon>Micrococcales</taxon>
        <taxon>Brevibacteriaceae</taxon>
        <taxon>Brevibacterium</taxon>
    </lineage>
</organism>
<sequence length="241" mass="26589">MDFSSVAHSGELFRKDEVERIGDLQRFLVTVDGDNVDAEAFDQPRVVRRQRSAQPVGQGRRARTIGWASVIGRDSAVGQASPVGCELAMGPPEHLGTESLRWLDSSQLGPLEVAPHHCTRARALSHCRNWIVWSIRGGFSAKIAVDRPDNSVRSAPRARACARFRTAGPVRNDPPNGIDHRQNRNDRLGAGLQRGDHSGEHLGRGQTPCRIMNENELRTSVKFQGCLHRRTAIIATCYGCN</sequence>
<keyword evidence="3" id="KW-1185">Reference proteome</keyword>
<evidence type="ECO:0000313" key="3">
    <source>
        <dbReference type="Proteomes" id="UP000234382"/>
    </source>
</evidence>
<proteinExistence type="predicted"/>
<feature type="compositionally biased region" description="Basic and acidic residues" evidence="1">
    <location>
        <begin position="178"/>
        <end position="187"/>
    </location>
</feature>
<name>A0A2H1HVF1_9MICO</name>
<dbReference type="EMBL" id="FXYX01000001">
    <property type="protein sequence ID" value="SMX66887.1"/>
    <property type="molecule type" value="Genomic_DNA"/>
</dbReference>
<feature type="region of interest" description="Disordered" evidence="1">
    <location>
        <begin position="167"/>
        <end position="207"/>
    </location>
</feature>